<reference evidence="2" key="2">
    <citation type="submission" date="2023-05" db="EMBL/GenBank/DDBJ databases">
        <authorList>
            <consortium name="Lawrence Berkeley National Laboratory"/>
            <person name="Steindorff A."/>
            <person name="Hensen N."/>
            <person name="Bonometti L."/>
            <person name="Westerberg I."/>
            <person name="Brannstrom I.O."/>
            <person name="Guillou S."/>
            <person name="Cros-Aarteil S."/>
            <person name="Calhoun S."/>
            <person name="Haridas S."/>
            <person name="Kuo A."/>
            <person name="Mondo S."/>
            <person name="Pangilinan J."/>
            <person name="Riley R."/>
            <person name="Labutti K."/>
            <person name="Andreopoulos B."/>
            <person name="Lipzen A."/>
            <person name="Chen C."/>
            <person name="Yanf M."/>
            <person name="Daum C."/>
            <person name="Ng V."/>
            <person name="Clum A."/>
            <person name="Ohm R."/>
            <person name="Martin F."/>
            <person name="Silar P."/>
            <person name="Natvig D."/>
            <person name="Lalanne C."/>
            <person name="Gautier V."/>
            <person name="Ament-Velasquez S.L."/>
            <person name="Kruys A."/>
            <person name="Hutchinson M.I."/>
            <person name="Powell A.J."/>
            <person name="Barry K."/>
            <person name="Miller A.N."/>
            <person name="Grigoriev I.V."/>
            <person name="Debuchy R."/>
            <person name="Gladieux P."/>
            <person name="Thoren M.H."/>
            <person name="Johannesson H."/>
        </authorList>
    </citation>
    <scope>NUCLEOTIDE SEQUENCE</scope>
    <source>
        <strain evidence="2">CBS 990.96</strain>
    </source>
</reference>
<keyword evidence="3" id="KW-1185">Reference proteome</keyword>
<evidence type="ECO:0000313" key="2">
    <source>
        <dbReference type="EMBL" id="KAK4221573.1"/>
    </source>
</evidence>
<gene>
    <name evidence="2" type="ORF">QBC38DRAFT_513492</name>
</gene>
<name>A0AAN7BF03_9PEZI</name>
<protein>
    <submittedName>
        <fullName evidence="2">Uncharacterized protein</fullName>
    </submittedName>
</protein>
<comment type="caution">
    <text evidence="2">The sequence shown here is derived from an EMBL/GenBank/DDBJ whole genome shotgun (WGS) entry which is preliminary data.</text>
</comment>
<evidence type="ECO:0000313" key="3">
    <source>
        <dbReference type="Proteomes" id="UP001301958"/>
    </source>
</evidence>
<dbReference type="AlphaFoldDB" id="A0AAN7BF03"/>
<reference evidence="2" key="1">
    <citation type="journal article" date="2023" name="Mol. Phylogenet. Evol.">
        <title>Genome-scale phylogeny and comparative genomics of the fungal order Sordariales.</title>
        <authorList>
            <person name="Hensen N."/>
            <person name="Bonometti L."/>
            <person name="Westerberg I."/>
            <person name="Brannstrom I.O."/>
            <person name="Guillou S."/>
            <person name="Cros-Aarteil S."/>
            <person name="Calhoun S."/>
            <person name="Haridas S."/>
            <person name="Kuo A."/>
            <person name="Mondo S."/>
            <person name="Pangilinan J."/>
            <person name="Riley R."/>
            <person name="LaButti K."/>
            <person name="Andreopoulos B."/>
            <person name="Lipzen A."/>
            <person name="Chen C."/>
            <person name="Yan M."/>
            <person name="Daum C."/>
            <person name="Ng V."/>
            <person name="Clum A."/>
            <person name="Steindorff A."/>
            <person name="Ohm R.A."/>
            <person name="Martin F."/>
            <person name="Silar P."/>
            <person name="Natvig D.O."/>
            <person name="Lalanne C."/>
            <person name="Gautier V."/>
            <person name="Ament-Velasquez S.L."/>
            <person name="Kruys A."/>
            <person name="Hutchinson M.I."/>
            <person name="Powell A.J."/>
            <person name="Barry K."/>
            <person name="Miller A.N."/>
            <person name="Grigoriev I.V."/>
            <person name="Debuchy R."/>
            <person name="Gladieux P."/>
            <person name="Hiltunen Thoren M."/>
            <person name="Johannesson H."/>
        </authorList>
    </citation>
    <scope>NUCLEOTIDE SEQUENCE</scope>
    <source>
        <strain evidence="2">CBS 990.96</strain>
    </source>
</reference>
<sequence>MTKKKTSPELSQAELLPPSRKRRLNSNNDTNPRSKTSTANATSLGTSTVDAKKFDILRRLSDSRETASPTESVFEGHAYRIARTKDEGGVMFEVATLLKTYRRESYSQAFNQKFRGFSKNLGLTNRLEMTEFLPFPVRKHIKGAVLFLHNDDRSLTLVHVTGEWKRPQGDMKGAALESGYAGAALVYARNQALAYLGKSDPPGHANVTTFTTDGNEMNIYAHYAAENGNGKLEYHQFPVKRVSLVKSHGEFKQGRKCLRNAQDHAKRHIPSATPRTKRSLHY</sequence>
<proteinExistence type="predicted"/>
<feature type="compositionally biased region" description="Basic residues" evidence="1">
    <location>
        <begin position="265"/>
        <end position="282"/>
    </location>
</feature>
<feature type="compositionally biased region" description="Polar residues" evidence="1">
    <location>
        <begin position="25"/>
        <end position="44"/>
    </location>
</feature>
<dbReference type="Proteomes" id="UP001301958">
    <property type="component" value="Unassembled WGS sequence"/>
</dbReference>
<dbReference type="EMBL" id="MU865534">
    <property type="protein sequence ID" value="KAK4221573.1"/>
    <property type="molecule type" value="Genomic_DNA"/>
</dbReference>
<feature type="region of interest" description="Disordered" evidence="1">
    <location>
        <begin position="1"/>
        <end position="44"/>
    </location>
</feature>
<accession>A0AAN7BF03</accession>
<evidence type="ECO:0000256" key="1">
    <source>
        <dbReference type="SAM" id="MobiDB-lite"/>
    </source>
</evidence>
<feature type="region of interest" description="Disordered" evidence="1">
    <location>
        <begin position="261"/>
        <end position="282"/>
    </location>
</feature>
<organism evidence="2 3">
    <name type="scientific">Podospora fimiseda</name>
    <dbReference type="NCBI Taxonomy" id="252190"/>
    <lineage>
        <taxon>Eukaryota</taxon>
        <taxon>Fungi</taxon>
        <taxon>Dikarya</taxon>
        <taxon>Ascomycota</taxon>
        <taxon>Pezizomycotina</taxon>
        <taxon>Sordariomycetes</taxon>
        <taxon>Sordariomycetidae</taxon>
        <taxon>Sordariales</taxon>
        <taxon>Podosporaceae</taxon>
        <taxon>Podospora</taxon>
    </lineage>
</organism>